<reference evidence="3 4" key="1">
    <citation type="submission" date="2019-03" db="EMBL/GenBank/DDBJ databases">
        <authorList>
            <person name="Gaulin E."/>
            <person name="Dumas B."/>
        </authorList>
    </citation>
    <scope>NUCLEOTIDE SEQUENCE [LARGE SCALE GENOMIC DNA]</scope>
    <source>
        <strain evidence="3">CBS 568.67</strain>
    </source>
</reference>
<keyword evidence="1" id="KW-1133">Transmembrane helix</keyword>
<protein>
    <submittedName>
        <fullName evidence="3">Aste57867_10128 protein</fullName>
    </submittedName>
</protein>
<proteinExistence type="predicted"/>
<dbReference type="Proteomes" id="UP000332933">
    <property type="component" value="Unassembled WGS sequence"/>
</dbReference>
<feature type="transmembrane region" description="Helical" evidence="1">
    <location>
        <begin position="57"/>
        <end position="85"/>
    </location>
</feature>
<keyword evidence="4" id="KW-1185">Reference proteome</keyword>
<evidence type="ECO:0000313" key="2">
    <source>
        <dbReference type="EMBL" id="KAF0699286.1"/>
    </source>
</evidence>
<dbReference type="EMBL" id="VJMH01005186">
    <property type="protein sequence ID" value="KAF0699286.1"/>
    <property type="molecule type" value="Genomic_DNA"/>
</dbReference>
<dbReference type="EMBL" id="CAADRA010005207">
    <property type="protein sequence ID" value="VFT87004.1"/>
    <property type="molecule type" value="Genomic_DNA"/>
</dbReference>
<reference evidence="2" key="2">
    <citation type="submission" date="2019-06" db="EMBL/GenBank/DDBJ databases">
        <title>Genomics analysis of Aphanomyces spp. identifies a new class of oomycete effector associated with host adaptation.</title>
        <authorList>
            <person name="Gaulin E."/>
        </authorList>
    </citation>
    <scope>NUCLEOTIDE SEQUENCE</scope>
    <source>
        <strain evidence="2">CBS 578.67</strain>
    </source>
</reference>
<feature type="transmembrane region" description="Helical" evidence="1">
    <location>
        <begin position="97"/>
        <end position="116"/>
    </location>
</feature>
<dbReference type="OrthoDB" id="70292at2759"/>
<evidence type="ECO:0000256" key="1">
    <source>
        <dbReference type="SAM" id="Phobius"/>
    </source>
</evidence>
<feature type="transmembrane region" description="Helical" evidence="1">
    <location>
        <begin position="20"/>
        <end position="37"/>
    </location>
</feature>
<accession>A0A485KQJ1</accession>
<sequence>MPSHPPRDVVLALREGGRYILAALALLMLWQAVSIGLRVTDTICNDAERAHWSDSAVFALVACYIGWIVVTSLGGLCGLYSSAYYDIPTAGWCLRSWWLLILFQLTEGAVLFGVLCQAPCSAEKLWPVFGWKTLALLGTQGFFIVYIYMYMHILQLAVDTELKAATILLVAASAKLRRAYGTSTPEVDVA</sequence>
<gene>
    <name evidence="3" type="primary">Aste57867_10128</name>
    <name evidence="2" type="ORF">As57867_010089</name>
    <name evidence="3" type="ORF">ASTE57867_10128</name>
</gene>
<evidence type="ECO:0000313" key="4">
    <source>
        <dbReference type="Proteomes" id="UP000332933"/>
    </source>
</evidence>
<keyword evidence="1" id="KW-0472">Membrane</keyword>
<evidence type="ECO:0000313" key="3">
    <source>
        <dbReference type="EMBL" id="VFT87004.1"/>
    </source>
</evidence>
<dbReference type="AlphaFoldDB" id="A0A485KQJ1"/>
<name>A0A485KQJ1_9STRA</name>
<organism evidence="3 4">
    <name type="scientific">Aphanomyces stellatus</name>
    <dbReference type="NCBI Taxonomy" id="120398"/>
    <lineage>
        <taxon>Eukaryota</taxon>
        <taxon>Sar</taxon>
        <taxon>Stramenopiles</taxon>
        <taxon>Oomycota</taxon>
        <taxon>Saprolegniomycetes</taxon>
        <taxon>Saprolegniales</taxon>
        <taxon>Verrucalvaceae</taxon>
        <taxon>Aphanomyces</taxon>
    </lineage>
</organism>
<feature type="transmembrane region" description="Helical" evidence="1">
    <location>
        <begin position="128"/>
        <end position="149"/>
    </location>
</feature>
<keyword evidence="1" id="KW-0812">Transmembrane</keyword>